<evidence type="ECO:0000259" key="1">
    <source>
        <dbReference type="Pfam" id="PF04961"/>
    </source>
</evidence>
<proteinExistence type="predicted"/>
<protein>
    <submittedName>
        <fullName evidence="2">Methenyltetrahydrofolate cyclohydrolase</fullName>
        <ecNumber evidence="2">3.5.4.9</ecNumber>
    </submittedName>
</protein>
<dbReference type="InterPro" id="IPR007044">
    <property type="entry name" value="Cyclodeamin/CycHdrlase"/>
</dbReference>
<evidence type="ECO:0000313" key="3">
    <source>
        <dbReference type="Proteomes" id="UP000052015"/>
    </source>
</evidence>
<feature type="domain" description="Cyclodeaminase/cyclohydrolase" evidence="1">
    <location>
        <begin position="9"/>
        <end position="189"/>
    </location>
</feature>
<dbReference type="SUPFAM" id="SSF101262">
    <property type="entry name" value="Methenyltetrahydrofolate cyclohydrolase-like"/>
    <property type="match status" value="1"/>
</dbReference>
<keyword evidence="3" id="KW-1185">Reference proteome</keyword>
<dbReference type="Proteomes" id="UP000052015">
    <property type="component" value="Unassembled WGS sequence"/>
</dbReference>
<dbReference type="EC" id="3.5.4.9" evidence="2"/>
<organism evidence="2 3">
    <name type="scientific">Caloramator mitchellensis</name>
    <dbReference type="NCBI Taxonomy" id="908809"/>
    <lineage>
        <taxon>Bacteria</taxon>
        <taxon>Bacillati</taxon>
        <taxon>Bacillota</taxon>
        <taxon>Clostridia</taxon>
        <taxon>Eubacteriales</taxon>
        <taxon>Clostridiaceae</taxon>
        <taxon>Caloramator</taxon>
    </lineage>
</organism>
<sequence length="208" mass="22577">MIDMLIEKTVRGFVEETASSAPVPGGGSVAALSGSIAAALSEMVANLTVGKKGYEEVQDEMKTIIEKAKALREKLLEDIDRDCKAFDKVMDAFKMPKETDEEKEARKNAIQSALKEAALVPLEAAKDAFRIFELADVVVVKGNKNAVTDGAVSCMMARTAVLSALLNVKINLASIKDEEFVEKLSKEVAELESKVNEVEMEILKKVVL</sequence>
<name>A0A0R3JZ32_CALMK</name>
<dbReference type="PATRIC" id="fig|908809.3.peg.369"/>
<accession>A0A0R3JZ32</accession>
<dbReference type="InterPro" id="IPR036178">
    <property type="entry name" value="Formintransfe-cycloase-like_sf"/>
</dbReference>
<evidence type="ECO:0000313" key="2">
    <source>
        <dbReference type="EMBL" id="KRQ87565.1"/>
    </source>
</evidence>
<comment type="caution">
    <text evidence="2">The sequence shown here is derived from an EMBL/GenBank/DDBJ whole genome shotgun (WGS) entry which is preliminary data.</text>
</comment>
<reference evidence="2 3" key="1">
    <citation type="submission" date="2015-09" db="EMBL/GenBank/DDBJ databases">
        <title>Draft genome sequence of a Caloramator mitchellensis, a moderate thermophile from the Great Artesian Basin of Australia.</title>
        <authorList>
            <person name="Patel B.K."/>
        </authorList>
    </citation>
    <scope>NUCLEOTIDE SEQUENCE [LARGE SCALE GENOMIC DNA]</scope>
    <source>
        <strain evidence="2 3">VF08</strain>
    </source>
</reference>
<gene>
    <name evidence="2" type="primary">fchA</name>
    <name evidence="2" type="ORF">ABG79_00366</name>
</gene>
<dbReference type="GO" id="GO:0004477">
    <property type="term" value="F:methenyltetrahydrofolate cyclohydrolase activity"/>
    <property type="evidence" value="ECO:0007669"/>
    <property type="project" value="UniProtKB-EC"/>
</dbReference>
<dbReference type="Pfam" id="PF04961">
    <property type="entry name" value="FTCD_C"/>
    <property type="match status" value="1"/>
</dbReference>
<dbReference type="AlphaFoldDB" id="A0A0R3JZ32"/>
<dbReference type="Gene3D" id="1.20.120.680">
    <property type="entry name" value="Formiminotetrahydrofolate cyclodeaminase monomer, up-and-down helical bundle"/>
    <property type="match status" value="1"/>
</dbReference>
<dbReference type="STRING" id="908809.ABG79_00366"/>
<dbReference type="EMBL" id="LKHP01000002">
    <property type="protein sequence ID" value="KRQ87565.1"/>
    <property type="molecule type" value="Genomic_DNA"/>
</dbReference>
<keyword evidence="2" id="KW-0378">Hydrolase</keyword>